<dbReference type="GO" id="GO:0003824">
    <property type="term" value="F:catalytic activity"/>
    <property type="evidence" value="ECO:0007669"/>
    <property type="project" value="InterPro"/>
</dbReference>
<dbReference type="AlphaFoldDB" id="A0A2X2C8S4"/>
<protein>
    <submittedName>
        <fullName evidence="2">Predicted HKD family nuclease</fullName>
    </submittedName>
</protein>
<proteinExistence type="predicted"/>
<dbReference type="PROSITE" id="PS50035">
    <property type="entry name" value="PLD"/>
    <property type="match status" value="1"/>
</dbReference>
<feature type="domain" description="PLD phosphodiesterase" evidence="1">
    <location>
        <begin position="87"/>
        <end position="117"/>
    </location>
</feature>
<gene>
    <name evidence="2" type="ORF">NCTC11842_01432</name>
</gene>
<dbReference type="Proteomes" id="UP000250443">
    <property type="component" value="Unassembled WGS sequence"/>
</dbReference>
<dbReference type="GO" id="GO:0006793">
    <property type="term" value="P:phosphorus metabolic process"/>
    <property type="evidence" value="ECO:0007669"/>
    <property type="project" value="UniProtKB-ARBA"/>
</dbReference>
<organism evidence="2 3">
    <name type="scientific">Pseudomonas luteola</name>
    <dbReference type="NCBI Taxonomy" id="47886"/>
    <lineage>
        <taxon>Bacteria</taxon>
        <taxon>Pseudomonadati</taxon>
        <taxon>Pseudomonadota</taxon>
        <taxon>Gammaproteobacteria</taxon>
        <taxon>Pseudomonadales</taxon>
        <taxon>Pseudomonadaceae</taxon>
        <taxon>Pseudomonas</taxon>
    </lineage>
</organism>
<dbReference type="Gene3D" id="3.30.870.10">
    <property type="entry name" value="Endonuclease Chain A"/>
    <property type="match status" value="1"/>
</dbReference>
<dbReference type="GeneID" id="300269625"/>
<evidence type="ECO:0000259" key="1">
    <source>
        <dbReference type="PROSITE" id="PS50035"/>
    </source>
</evidence>
<dbReference type="InterPro" id="IPR025202">
    <property type="entry name" value="PLD-like_dom"/>
</dbReference>
<evidence type="ECO:0000313" key="3">
    <source>
        <dbReference type="Proteomes" id="UP000250443"/>
    </source>
</evidence>
<dbReference type="Pfam" id="PF13091">
    <property type="entry name" value="PLDc_2"/>
    <property type="match status" value="1"/>
</dbReference>
<name>A0A2X2C8S4_PSELU</name>
<accession>A0A2X2C8S4</accession>
<dbReference type="InterPro" id="IPR001736">
    <property type="entry name" value="PLipase_D/transphosphatidylase"/>
</dbReference>
<dbReference type="RefSeq" id="WP_159435109.1">
    <property type="nucleotide sequence ID" value="NZ_DAMAAI010000016.1"/>
</dbReference>
<reference evidence="2 3" key="1">
    <citation type="submission" date="2018-06" db="EMBL/GenBank/DDBJ databases">
        <authorList>
            <consortium name="Pathogen Informatics"/>
            <person name="Doyle S."/>
        </authorList>
    </citation>
    <scope>NUCLEOTIDE SEQUENCE [LARGE SCALE GENOMIC DNA]</scope>
    <source>
        <strain evidence="2 3">NCTC11842</strain>
    </source>
</reference>
<dbReference type="EMBL" id="UAUF01000010">
    <property type="protein sequence ID" value="SPZ04912.1"/>
    <property type="molecule type" value="Genomic_DNA"/>
</dbReference>
<dbReference type="SUPFAM" id="SSF56024">
    <property type="entry name" value="Phospholipase D/nuclease"/>
    <property type="match status" value="1"/>
</dbReference>
<evidence type="ECO:0000313" key="2">
    <source>
        <dbReference type="EMBL" id="SPZ04912.1"/>
    </source>
</evidence>
<sequence length="166" mass="18661">MRLISNQDASSNHLRQILTIVANAQRVVLVSGWIKHEGIDLLMSSLKAALERGASVTLFTNAEHTQEDSLTKLKSLNGLNHVIVPKSLIYLHTKLYYVEDNKGFKAIIGSANITKDALRKNEELSVYIEGALDCDEHQQLKAYLSHLDELERKVRGEIEIVRSNNI</sequence>